<feature type="region of interest" description="Disordered" evidence="1">
    <location>
        <begin position="225"/>
        <end position="260"/>
    </location>
</feature>
<feature type="compositionally biased region" description="Gly residues" evidence="1">
    <location>
        <begin position="237"/>
        <end position="250"/>
    </location>
</feature>
<dbReference type="Gene3D" id="3.90.1720.10">
    <property type="entry name" value="endopeptidase domain like (from Nostoc punctiforme)"/>
    <property type="match status" value="1"/>
</dbReference>
<dbReference type="EMBL" id="BK016035">
    <property type="protein sequence ID" value="DAF90704.1"/>
    <property type="molecule type" value="Genomic_DNA"/>
</dbReference>
<sequence>MAFTDNQKLYAMYLLGLWESSCAWDSTSYDAHVNFGDAKSIGILHWTYGSAVRLCATMEAHAPNQWAALPQSWRDVASAGGDFEAVDFGSAAIDIWCASVRDNYGEAVAHQTWYWMDTTEPESFEDHRSTLEGDLGPMPTQNATVIKNLIFYMRLRHNMGYYVADVFNGAGGWEASLDAVRDQALYEYSLFRDYDIYGQGWANATNDIYRQLADWDGESAPPEFGAVLGYDRSPSSGSGGGVVGDSGGTEGWDRPSTPDLTSSNNLYIQRYGDDLVLFMRDGTRELFHKTTGSVWVPTSRAARVEAGGNTPVAPTEPAPQPPSGEGIPGAAEMLEWCEANQGAWYYRQGTYNTLETGGPCDCSGFVSRMLWAFAPSVWEAIGGGDFQFSTQQLWSTCTDIAVRPGEMPDLRDGDVFFENNQPNADGVVSWSNGGRGHVLMYLGGKWWDVTTDWDGRPSSGGPYVMNDADTLVTNPNWWTVGNPFWCVSRFPY</sequence>
<evidence type="ECO:0000256" key="1">
    <source>
        <dbReference type="SAM" id="MobiDB-lite"/>
    </source>
</evidence>
<feature type="region of interest" description="Disordered" evidence="1">
    <location>
        <begin position="306"/>
        <end position="329"/>
    </location>
</feature>
<evidence type="ECO:0000313" key="2">
    <source>
        <dbReference type="EMBL" id="DAF90704.1"/>
    </source>
</evidence>
<proteinExistence type="predicted"/>
<accession>A0A8S5U8B2</accession>
<name>A0A8S5U8B2_9CAUD</name>
<reference evidence="2" key="1">
    <citation type="journal article" date="2021" name="Proc. Natl. Acad. Sci. U.S.A.">
        <title>A Catalog of Tens of Thousands of Viruses from Human Metagenomes Reveals Hidden Associations with Chronic Diseases.</title>
        <authorList>
            <person name="Tisza M.J."/>
            <person name="Buck C.B."/>
        </authorList>
    </citation>
    <scope>NUCLEOTIDE SEQUENCE</scope>
    <source>
        <strain evidence="2">Ctdxt3</strain>
    </source>
</reference>
<organism evidence="2">
    <name type="scientific">Podoviridae sp. ctdxt3</name>
    <dbReference type="NCBI Taxonomy" id="2825263"/>
    <lineage>
        <taxon>Viruses</taxon>
        <taxon>Duplodnaviria</taxon>
        <taxon>Heunggongvirae</taxon>
        <taxon>Uroviricota</taxon>
        <taxon>Caudoviricetes</taxon>
    </lineage>
</organism>
<protein>
    <submittedName>
        <fullName evidence="2">Peptidoglycan endopeptidase</fullName>
    </submittedName>
</protein>